<dbReference type="EMBL" id="JBHTLY010000002">
    <property type="protein sequence ID" value="MFD1201606.1"/>
    <property type="molecule type" value="Genomic_DNA"/>
</dbReference>
<dbReference type="Pfam" id="PF02661">
    <property type="entry name" value="Fic"/>
    <property type="match status" value="1"/>
</dbReference>
<evidence type="ECO:0000259" key="1">
    <source>
        <dbReference type="PROSITE" id="PS51459"/>
    </source>
</evidence>
<protein>
    <submittedName>
        <fullName evidence="2">Fic family protein</fullName>
    </submittedName>
</protein>
<accession>A0ABW3TLK8</accession>
<feature type="domain" description="Fido" evidence="1">
    <location>
        <begin position="143"/>
        <end position="290"/>
    </location>
</feature>
<dbReference type="InterPro" id="IPR040198">
    <property type="entry name" value="Fido_containing"/>
</dbReference>
<dbReference type="InterPro" id="IPR036597">
    <property type="entry name" value="Fido-like_dom_sf"/>
</dbReference>
<dbReference type="PROSITE" id="PS51459">
    <property type="entry name" value="FIDO"/>
    <property type="match status" value="1"/>
</dbReference>
<organism evidence="2 3">
    <name type="scientific">Leucobacter albus</name>
    <dbReference type="NCBI Taxonomy" id="272210"/>
    <lineage>
        <taxon>Bacteria</taxon>
        <taxon>Bacillati</taxon>
        <taxon>Actinomycetota</taxon>
        <taxon>Actinomycetes</taxon>
        <taxon>Micrococcales</taxon>
        <taxon>Microbacteriaceae</taxon>
        <taxon>Leucobacter</taxon>
    </lineage>
</organism>
<evidence type="ECO:0000313" key="2">
    <source>
        <dbReference type="EMBL" id="MFD1201606.1"/>
    </source>
</evidence>
<comment type="caution">
    <text evidence="2">The sequence shown here is derived from an EMBL/GenBank/DDBJ whole genome shotgun (WGS) entry which is preliminary data.</text>
</comment>
<dbReference type="PANTHER" id="PTHR13504:SF38">
    <property type="entry name" value="FIDO DOMAIN-CONTAINING PROTEIN"/>
    <property type="match status" value="1"/>
</dbReference>
<dbReference type="PANTHER" id="PTHR13504">
    <property type="entry name" value="FIDO DOMAIN-CONTAINING PROTEIN DDB_G0283145"/>
    <property type="match status" value="1"/>
</dbReference>
<dbReference type="Proteomes" id="UP001597181">
    <property type="component" value="Unassembled WGS sequence"/>
</dbReference>
<keyword evidence="3" id="KW-1185">Reference proteome</keyword>
<evidence type="ECO:0000313" key="3">
    <source>
        <dbReference type="Proteomes" id="UP001597181"/>
    </source>
</evidence>
<gene>
    <name evidence="2" type="ORF">ACFQ3U_06860</name>
</gene>
<dbReference type="Pfam" id="PF13784">
    <property type="entry name" value="Fic_N"/>
    <property type="match status" value="1"/>
</dbReference>
<reference evidence="3" key="1">
    <citation type="journal article" date="2019" name="Int. J. Syst. Evol. Microbiol.">
        <title>The Global Catalogue of Microorganisms (GCM) 10K type strain sequencing project: providing services to taxonomists for standard genome sequencing and annotation.</title>
        <authorList>
            <consortium name="The Broad Institute Genomics Platform"/>
            <consortium name="The Broad Institute Genome Sequencing Center for Infectious Disease"/>
            <person name="Wu L."/>
            <person name="Ma J."/>
        </authorList>
    </citation>
    <scope>NUCLEOTIDE SEQUENCE [LARGE SCALE GENOMIC DNA]</scope>
    <source>
        <strain evidence="3">CCUG 50213</strain>
    </source>
</reference>
<dbReference type="SUPFAM" id="SSF140931">
    <property type="entry name" value="Fic-like"/>
    <property type="match status" value="1"/>
</dbReference>
<proteinExistence type="predicted"/>
<dbReference type="RefSeq" id="WP_343957908.1">
    <property type="nucleotide sequence ID" value="NZ_BAAAKZ010000002.1"/>
</dbReference>
<name>A0ABW3TLK8_9MICO</name>
<dbReference type="InterPro" id="IPR003812">
    <property type="entry name" value="Fido"/>
</dbReference>
<sequence length="401" mass="42635">MPKETVESSGWPAVQLEARPWQRSGSEVASRRALLRAHGEYRAAVPPEIREASLSLSSETVALADDASAALARFDAEAGPIAAPFAAILLRTESASSSEIEQLTASAKQVALAELGASTSGNARLVVANVRAMRAALELASGISEAAIIAMQASLLGESRPELTGAFRDQQVWIGGGSLSPHGALFVPPHQDRVPALMADCVEFAERTDIPVLVHAALAHAQFETIHPFPDGNGRTGRALIHSMLRASGLTRNVTVPVSAGLLRNNEYYFAALTEYRAGNPAPIVAAVAEAAIWAVDNGSALVAELRELSESWATEIPSRRGSAAARLGELLLRQPAVTAQLVADELRVSIPAAQSAIDRFVAHGQLRQTNEWRRNRIWVAHGVLAALDGFAARARRHPPQ</sequence>
<dbReference type="InterPro" id="IPR025758">
    <property type="entry name" value="Fic/DOC_N"/>
</dbReference>
<dbReference type="Gene3D" id="1.10.3290.10">
    <property type="entry name" value="Fido-like domain"/>
    <property type="match status" value="1"/>
</dbReference>